<evidence type="ECO:0000313" key="1">
    <source>
        <dbReference type="EMBL" id="OAY40408.1"/>
    </source>
</evidence>
<gene>
    <name evidence="1" type="ORF">MANES_09G019800</name>
</gene>
<protein>
    <submittedName>
        <fullName evidence="1">Uncharacterized protein</fullName>
    </submittedName>
</protein>
<dbReference type="EMBL" id="CM004395">
    <property type="protein sequence ID" value="OAY40408.1"/>
    <property type="molecule type" value="Genomic_DNA"/>
</dbReference>
<accession>A0A2C9V991</accession>
<organism evidence="1">
    <name type="scientific">Manihot esculenta</name>
    <name type="common">Cassava</name>
    <name type="synonym">Jatropha manihot</name>
    <dbReference type="NCBI Taxonomy" id="3983"/>
    <lineage>
        <taxon>Eukaryota</taxon>
        <taxon>Viridiplantae</taxon>
        <taxon>Streptophyta</taxon>
        <taxon>Embryophyta</taxon>
        <taxon>Tracheophyta</taxon>
        <taxon>Spermatophyta</taxon>
        <taxon>Magnoliopsida</taxon>
        <taxon>eudicotyledons</taxon>
        <taxon>Gunneridae</taxon>
        <taxon>Pentapetalae</taxon>
        <taxon>rosids</taxon>
        <taxon>fabids</taxon>
        <taxon>Malpighiales</taxon>
        <taxon>Euphorbiaceae</taxon>
        <taxon>Crotonoideae</taxon>
        <taxon>Manihoteae</taxon>
        <taxon>Manihot</taxon>
    </lineage>
</organism>
<name>A0A2C9V991_MANES</name>
<dbReference type="AlphaFoldDB" id="A0A2C9V991"/>
<sequence>MESSSDMLNSFNRISVSHQGKCSPGEGFSCHGARCPVCIKKNPGS</sequence>
<reference evidence="1" key="1">
    <citation type="submission" date="2016-02" db="EMBL/GenBank/DDBJ databases">
        <title>WGS assembly of Manihot esculenta.</title>
        <authorList>
            <person name="Bredeson J.V."/>
            <person name="Prochnik S.E."/>
            <person name="Lyons J.B."/>
            <person name="Schmutz J."/>
            <person name="Grimwood J."/>
            <person name="Vrebalov J."/>
            <person name="Bart R.S."/>
            <person name="Amuge T."/>
            <person name="Ferguson M.E."/>
            <person name="Green R."/>
            <person name="Putnam N."/>
            <person name="Stites J."/>
            <person name="Rounsley S."/>
            <person name="Rokhsar D.S."/>
        </authorList>
    </citation>
    <scope>NUCLEOTIDE SEQUENCE [LARGE SCALE GENOMIC DNA]</scope>
    <source>
        <tissue evidence="1">Leaf</tissue>
    </source>
</reference>
<proteinExistence type="predicted"/>